<reference evidence="8 9" key="1">
    <citation type="submission" date="2019-12" db="EMBL/GenBank/DDBJ databases">
        <title>Halomonas rutogse sp. nov. isolated from two lakes on Tibetan Plateau.</title>
        <authorList>
            <person name="Gao P."/>
        </authorList>
    </citation>
    <scope>NUCLEOTIDE SEQUENCE [LARGE SCALE GENOMIC DNA]</scope>
    <source>
        <strain evidence="8 9">ZH2S</strain>
    </source>
</reference>
<dbReference type="InterPro" id="IPR014710">
    <property type="entry name" value="RmlC-like_jellyroll"/>
</dbReference>
<proteinExistence type="inferred from homology"/>
<dbReference type="Gene3D" id="2.60.120.10">
    <property type="entry name" value="Jelly Rolls"/>
    <property type="match status" value="1"/>
</dbReference>
<comment type="function">
    <text evidence="2 7">Catalyzes the epimerization of the C3' and C5'positions of dTDP-6-deoxy-D-xylo-4-hexulose, forming dTDP-6-deoxy-L-lyxo-4-hexulose.</text>
</comment>
<keyword evidence="7 8" id="KW-0413">Isomerase</keyword>
<comment type="caution">
    <text evidence="8">The sequence shown here is derived from an EMBL/GenBank/DDBJ whole genome shotgun (WGS) entry which is preliminary data.</text>
</comment>
<gene>
    <name evidence="8" type="primary">rfbC</name>
    <name evidence="8" type="ORF">GPM19_05370</name>
</gene>
<evidence type="ECO:0000256" key="5">
    <source>
        <dbReference type="PIRSR" id="PIRSR600888-1"/>
    </source>
</evidence>
<comment type="subunit">
    <text evidence="7">Homodimer.</text>
</comment>
<evidence type="ECO:0000313" key="8">
    <source>
        <dbReference type="EMBL" id="MWJ27641.1"/>
    </source>
</evidence>
<comment type="catalytic activity">
    <reaction evidence="1 7">
        <text>dTDP-4-dehydro-6-deoxy-alpha-D-glucose = dTDP-4-dehydro-beta-L-rhamnose</text>
        <dbReference type="Rhea" id="RHEA:16969"/>
        <dbReference type="ChEBI" id="CHEBI:57649"/>
        <dbReference type="ChEBI" id="CHEBI:62830"/>
        <dbReference type="EC" id="5.1.3.13"/>
    </reaction>
</comment>
<dbReference type="GO" id="GO:0008830">
    <property type="term" value="F:dTDP-4-dehydrorhamnose 3,5-epimerase activity"/>
    <property type="evidence" value="ECO:0007669"/>
    <property type="project" value="UniProtKB-UniRule"/>
</dbReference>
<evidence type="ECO:0000256" key="4">
    <source>
        <dbReference type="ARBA" id="ARBA00019595"/>
    </source>
</evidence>
<dbReference type="NCBIfam" id="TIGR01221">
    <property type="entry name" value="rmlC"/>
    <property type="match status" value="1"/>
</dbReference>
<dbReference type="SUPFAM" id="SSF51182">
    <property type="entry name" value="RmlC-like cupins"/>
    <property type="match status" value="1"/>
</dbReference>
<keyword evidence="9" id="KW-1185">Reference proteome</keyword>
<dbReference type="RefSeq" id="WP_160417849.1">
    <property type="nucleotide sequence ID" value="NZ_WTKP01000003.1"/>
</dbReference>
<comment type="pathway">
    <text evidence="7">Carbohydrate biosynthesis; dTDP-L-rhamnose biosynthesis.</text>
</comment>
<organism evidence="8 9">
    <name type="scientific">Vreelandella zhuhanensis</name>
    <dbReference type="NCBI Taxonomy" id="2684210"/>
    <lineage>
        <taxon>Bacteria</taxon>
        <taxon>Pseudomonadati</taxon>
        <taxon>Pseudomonadota</taxon>
        <taxon>Gammaproteobacteria</taxon>
        <taxon>Oceanospirillales</taxon>
        <taxon>Halomonadaceae</taxon>
        <taxon>Vreelandella</taxon>
    </lineage>
</organism>
<dbReference type="Pfam" id="PF00908">
    <property type="entry name" value="dTDP_sugar_isom"/>
    <property type="match status" value="1"/>
</dbReference>
<dbReference type="EMBL" id="WTKP01000003">
    <property type="protein sequence ID" value="MWJ27641.1"/>
    <property type="molecule type" value="Genomic_DNA"/>
</dbReference>
<evidence type="ECO:0000256" key="6">
    <source>
        <dbReference type="PIRSR" id="PIRSR600888-3"/>
    </source>
</evidence>
<evidence type="ECO:0000256" key="1">
    <source>
        <dbReference type="ARBA" id="ARBA00001298"/>
    </source>
</evidence>
<feature type="active site" description="Proton acceptor" evidence="5">
    <location>
        <position position="61"/>
    </location>
</feature>
<dbReference type="Proteomes" id="UP000437638">
    <property type="component" value="Unassembled WGS sequence"/>
</dbReference>
<dbReference type="GO" id="GO:0000271">
    <property type="term" value="P:polysaccharide biosynthetic process"/>
    <property type="evidence" value="ECO:0007669"/>
    <property type="project" value="TreeGrafter"/>
</dbReference>
<evidence type="ECO:0000256" key="3">
    <source>
        <dbReference type="ARBA" id="ARBA00012098"/>
    </source>
</evidence>
<dbReference type="InterPro" id="IPR000888">
    <property type="entry name" value="RmlC-like"/>
</dbReference>
<dbReference type="PANTHER" id="PTHR21047:SF2">
    <property type="entry name" value="THYMIDINE DIPHOSPHO-4-KETO-RHAMNOSE 3,5-EPIMERASE"/>
    <property type="match status" value="1"/>
</dbReference>
<feature type="active site" description="Proton donor" evidence="5">
    <location>
        <position position="130"/>
    </location>
</feature>
<dbReference type="GO" id="GO:0005829">
    <property type="term" value="C:cytosol"/>
    <property type="evidence" value="ECO:0007669"/>
    <property type="project" value="TreeGrafter"/>
</dbReference>
<evidence type="ECO:0000256" key="7">
    <source>
        <dbReference type="RuleBase" id="RU364069"/>
    </source>
</evidence>
<dbReference type="InterPro" id="IPR011051">
    <property type="entry name" value="RmlC_Cupin_sf"/>
</dbReference>
<feature type="site" description="Participates in a stacking interaction with the thymidine ring of dTDP-4-oxo-6-deoxyglucose" evidence="6">
    <location>
        <position position="136"/>
    </location>
</feature>
<name>A0A7X3GZA1_9GAMM</name>
<protein>
    <recommendedName>
        <fullName evidence="4 7">dTDP-4-dehydrorhamnose 3,5-epimerase</fullName>
        <ecNumber evidence="3 7">5.1.3.13</ecNumber>
    </recommendedName>
    <alternativeName>
        <fullName evidence="7">Thymidine diphospho-4-keto-rhamnose 3,5-epimerase</fullName>
    </alternativeName>
</protein>
<evidence type="ECO:0000256" key="2">
    <source>
        <dbReference type="ARBA" id="ARBA00001997"/>
    </source>
</evidence>
<dbReference type="UniPathway" id="UPA00124"/>
<accession>A0A7X3GZA1</accession>
<evidence type="ECO:0000313" key="9">
    <source>
        <dbReference type="Proteomes" id="UP000437638"/>
    </source>
</evidence>
<dbReference type="AlphaFoldDB" id="A0A7X3GZA1"/>
<dbReference type="PANTHER" id="PTHR21047">
    <property type="entry name" value="DTDP-6-DEOXY-D-GLUCOSE-3,5 EPIMERASE"/>
    <property type="match status" value="1"/>
</dbReference>
<sequence>MKVIETALPGVLIIEPKVFGDHRGFFLESFQVERYREAGVDLPFVQDNHSRSERGVLRGLHLQHSRPQGKLVSVSRGVVYDVAVDIDPASPTCGQYVGVELSDDNHCQLWIPPGYAHGFCVMSDVADFQYKCTDFYYPDDETGLVWNDPDVSIPWPIATPRLSEKDQKLPTLRQLLNGEE</sequence>
<comment type="similarity">
    <text evidence="7">Belongs to the dTDP-4-dehydrorhamnose 3,5-epimerase family.</text>
</comment>
<dbReference type="CDD" id="cd00438">
    <property type="entry name" value="cupin_RmlC"/>
    <property type="match status" value="1"/>
</dbReference>
<dbReference type="GO" id="GO:0019305">
    <property type="term" value="P:dTDP-rhamnose biosynthetic process"/>
    <property type="evidence" value="ECO:0007669"/>
    <property type="project" value="UniProtKB-UniRule"/>
</dbReference>
<dbReference type="EC" id="5.1.3.13" evidence="3 7"/>